<feature type="transmembrane region" description="Helical" evidence="3">
    <location>
        <begin position="45"/>
        <end position="68"/>
    </location>
</feature>
<keyword evidence="3" id="KW-1133">Transmembrane helix</keyword>
<evidence type="ECO:0000313" key="4">
    <source>
        <dbReference type="EMBL" id="AOW70957.1"/>
    </source>
</evidence>
<keyword evidence="3" id="KW-0472">Membrane</keyword>
<sequence>MKKLNNFNLCPVPREQRPFYEYINQKKSILLSWVKLNENGYTTNFFFTLFVIFTFSFSLINLFVSFSYYPVESIVLSFVFSLIIESLLYLNFFLGWTYIGRRLVQDKVVYEESGWYDGKIWIKPIIILRHERLLYHYQLIPLINRIKKTLQLILLSIVILVCTFFLFLY</sequence>
<dbReference type="EMBL" id="KX839261">
    <property type="protein sequence ID" value="AOW70957.1"/>
    <property type="molecule type" value="Genomic_DNA"/>
</dbReference>
<reference evidence="4" key="1">
    <citation type="submission" date="2016-09" db="EMBL/GenBank/DDBJ databases">
        <title>The plastid genome of some eustigmatophyte algae harbours a bacteria-derived six-gene cluster for biosynthesis of a novel secondary metabolite.</title>
        <authorList>
            <person name="Yurchenko T."/>
            <person name="Sevcikova T."/>
            <person name="Strnad H."/>
            <person name="Butenko A."/>
            <person name="Elias M."/>
        </authorList>
    </citation>
    <scope>NUCLEOTIDE SEQUENCE</scope>
</reference>
<proteinExistence type="predicted"/>
<dbReference type="GO" id="GO:0009536">
    <property type="term" value="C:plastid"/>
    <property type="evidence" value="ECO:0007669"/>
    <property type="project" value="UniProtKB-SubCell"/>
</dbReference>
<accession>A0A1D8RE27</accession>
<name>A0A1D8RE27_9STRA</name>
<geneLocation type="chloroplast" evidence="4"/>
<organism evidence="4">
    <name type="scientific">Vischeria sp. CAUP Q 202</name>
    <dbReference type="NCBI Taxonomy" id="1805947"/>
    <lineage>
        <taxon>Eukaryota</taxon>
        <taxon>Sar</taxon>
        <taxon>Stramenopiles</taxon>
        <taxon>Ochrophyta</taxon>
        <taxon>Eustigmatophyceae</taxon>
        <taxon>Eustigmatales</taxon>
        <taxon>Chlorobotryaceae</taxon>
        <taxon>Vischeria</taxon>
    </lineage>
</organism>
<comment type="subcellular location">
    <subcellularLocation>
        <location evidence="1">Plastid</location>
    </subcellularLocation>
</comment>
<gene>
    <name evidence="4" type="primary">ycf36</name>
</gene>
<keyword evidence="2 4" id="KW-0934">Plastid</keyword>
<protein>
    <recommendedName>
        <fullName evidence="5">Ycf36</fullName>
    </recommendedName>
</protein>
<dbReference type="PANTHER" id="PTHR34214">
    <property type="match status" value="1"/>
</dbReference>
<evidence type="ECO:0000256" key="2">
    <source>
        <dbReference type="ARBA" id="ARBA00022640"/>
    </source>
</evidence>
<keyword evidence="3" id="KW-0812">Transmembrane</keyword>
<evidence type="ECO:0000256" key="1">
    <source>
        <dbReference type="ARBA" id="ARBA00004474"/>
    </source>
</evidence>
<keyword evidence="4" id="KW-0150">Chloroplast</keyword>
<feature type="transmembrane region" description="Helical" evidence="3">
    <location>
        <begin position="74"/>
        <end position="99"/>
    </location>
</feature>
<dbReference type="InterPro" id="IPR009631">
    <property type="entry name" value="CGLD27-like"/>
</dbReference>
<feature type="transmembrane region" description="Helical" evidence="3">
    <location>
        <begin position="149"/>
        <end position="168"/>
    </location>
</feature>
<dbReference type="AlphaFoldDB" id="A0A1D8RE27"/>
<dbReference type="PANTHER" id="PTHR34214:SF3">
    <property type="entry name" value="PROTEIN CONSERVED IN THE GREEN LINEAGE AND DIATOMS 27, CHLOROPLASTIC"/>
    <property type="match status" value="1"/>
</dbReference>
<evidence type="ECO:0008006" key="5">
    <source>
        <dbReference type="Google" id="ProtNLM"/>
    </source>
</evidence>
<evidence type="ECO:0000256" key="3">
    <source>
        <dbReference type="SAM" id="Phobius"/>
    </source>
</evidence>
<dbReference type="Pfam" id="PF06799">
    <property type="entry name" value="CGLD27-like"/>
    <property type="match status" value="1"/>
</dbReference>